<dbReference type="Proteomes" id="UP000695023">
    <property type="component" value="Unplaced"/>
</dbReference>
<dbReference type="AlphaFoldDB" id="A0A9Y3R2T3"/>
<evidence type="ECO:0000313" key="2">
    <source>
        <dbReference type="Proteomes" id="UP000695023"/>
    </source>
</evidence>
<accession>A0A9Y3R2T3</accession>
<dbReference type="RefSeq" id="XP_005730305.1">
    <property type="nucleotide sequence ID" value="XM_005730248.1"/>
</dbReference>
<feature type="compositionally biased region" description="Basic and acidic residues" evidence="1">
    <location>
        <begin position="175"/>
        <end position="188"/>
    </location>
</feature>
<feature type="compositionally biased region" description="Basic and acidic residues" evidence="1">
    <location>
        <begin position="1"/>
        <end position="10"/>
    </location>
</feature>
<reference evidence="3" key="1">
    <citation type="submission" date="2025-08" db="UniProtKB">
        <authorList>
            <consortium name="RefSeq"/>
        </authorList>
    </citation>
    <scope>IDENTIFICATION</scope>
</reference>
<organism evidence="2 3">
    <name type="scientific">Pundamilia nyererei</name>
    <dbReference type="NCBI Taxonomy" id="303518"/>
    <lineage>
        <taxon>Eukaryota</taxon>
        <taxon>Metazoa</taxon>
        <taxon>Chordata</taxon>
        <taxon>Craniata</taxon>
        <taxon>Vertebrata</taxon>
        <taxon>Euteleostomi</taxon>
        <taxon>Actinopterygii</taxon>
        <taxon>Neopterygii</taxon>
        <taxon>Teleostei</taxon>
        <taxon>Neoteleostei</taxon>
        <taxon>Acanthomorphata</taxon>
        <taxon>Ovalentaria</taxon>
        <taxon>Cichlomorphae</taxon>
        <taxon>Cichliformes</taxon>
        <taxon>Cichlidae</taxon>
        <taxon>African cichlids</taxon>
        <taxon>Pseudocrenilabrinae</taxon>
        <taxon>Haplochromini</taxon>
        <taxon>Pundamilia</taxon>
    </lineage>
</organism>
<feature type="region of interest" description="Disordered" evidence="1">
    <location>
        <begin position="1"/>
        <end position="47"/>
    </location>
</feature>
<evidence type="ECO:0000256" key="1">
    <source>
        <dbReference type="SAM" id="MobiDB-lite"/>
    </source>
</evidence>
<proteinExistence type="predicted"/>
<gene>
    <name evidence="3" type="primary">LOC102204489</name>
</gene>
<keyword evidence="2" id="KW-1185">Reference proteome</keyword>
<protein>
    <submittedName>
        <fullName evidence="3">Uncharacterized protein LOC102204489</fullName>
    </submittedName>
</protein>
<feature type="compositionally biased region" description="Polar residues" evidence="1">
    <location>
        <begin position="21"/>
        <end position="35"/>
    </location>
</feature>
<evidence type="ECO:0000313" key="3">
    <source>
        <dbReference type="RefSeq" id="XP_005730305.1"/>
    </source>
</evidence>
<name>A0A9Y3R2T3_9CICH</name>
<dbReference type="GeneID" id="102204489"/>
<sequence>MSRQETETSSRDPSVSKLVEQKQNAIELQSGLTSERTTKARLSLTSPFLPPPISELKPFDQSSGFLTPLPAITVHQQATTSSAKLGAEGFGGSGAVTAQASDIRPWIDNPLFSKSTSAEVQLPDITLSSLNALLQTVTYRLRKKRRGAEEGLWRQDRTDQLLVAFTDQSSVGQQDGKRGSVRAGKDRSPGACRVNRQMSLPPLHPAPKAPLIFLKMVQPNHLTAQTPQ</sequence>
<feature type="region of interest" description="Disordered" evidence="1">
    <location>
        <begin position="168"/>
        <end position="201"/>
    </location>
</feature>